<organism evidence="1">
    <name type="scientific">bioreactor metagenome</name>
    <dbReference type="NCBI Taxonomy" id="1076179"/>
    <lineage>
        <taxon>unclassified sequences</taxon>
        <taxon>metagenomes</taxon>
        <taxon>ecological metagenomes</taxon>
    </lineage>
</organism>
<comment type="caution">
    <text evidence="1">The sequence shown here is derived from an EMBL/GenBank/DDBJ whole genome shotgun (WGS) entry which is preliminary data.</text>
</comment>
<name>A0A644Z3U9_9ZZZZ</name>
<reference evidence="1" key="1">
    <citation type="submission" date="2019-08" db="EMBL/GenBank/DDBJ databases">
        <authorList>
            <person name="Kucharzyk K."/>
            <person name="Murdoch R.W."/>
            <person name="Higgins S."/>
            <person name="Loffler F."/>
        </authorList>
    </citation>
    <scope>NUCLEOTIDE SEQUENCE</scope>
</reference>
<dbReference type="AlphaFoldDB" id="A0A644Z3U9"/>
<protein>
    <submittedName>
        <fullName evidence="1">Uncharacterized protein</fullName>
    </submittedName>
</protein>
<proteinExistence type="predicted"/>
<accession>A0A644Z3U9</accession>
<sequence>MFSLESDLRKLVFQDEMSSNVISIRSVMYRRFLNHNNLQHSSNYSFTEISLLHKKRKLYIIEYFPIFENYKRFIFKWSIPNSNVNLNRKTIKIDSGIRLKKNKHRTKEELKKD</sequence>
<evidence type="ECO:0000313" key="1">
    <source>
        <dbReference type="EMBL" id="MPM34958.1"/>
    </source>
</evidence>
<dbReference type="EMBL" id="VSSQ01007135">
    <property type="protein sequence ID" value="MPM34958.1"/>
    <property type="molecule type" value="Genomic_DNA"/>
</dbReference>
<gene>
    <name evidence="1" type="ORF">SDC9_81548</name>
</gene>